<reference evidence="2" key="2">
    <citation type="submission" date="2022-03" db="EMBL/GenBank/DDBJ databases">
        <title>Draft title - Genomic analysis of global carrot germplasm unveils the trajectory of domestication and the origin of high carotenoid orange carrot.</title>
        <authorList>
            <person name="Iorizzo M."/>
            <person name="Ellison S."/>
            <person name="Senalik D."/>
            <person name="Macko-Podgorni A."/>
            <person name="Grzebelus D."/>
            <person name="Bostan H."/>
            <person name="Rolling W."/>
            <person name="Curaba J."/>
            <person name="Simon P."/>
        </authorList>
    </citation>
    <scope>NUCLEOTIDE SEQUENCE</scope>
    <source>
        <tissue evidence="2">Leaf</tissue>
    </source>
</reference>
<dbReference type="Proteomes" id="UP000077755">
    <property type="component" value="Chromosome 3"/>
</dbReference>
<accession>A0AAF0WLR6</accession>
<feature type="region of interest" description="Disordered" evidence="1">
    <location>
        <begin position="1"/>
        <end position="20"/>
    </location>
</feature>
<name>A0AAF0WLR6_DAUCS</name>
<evidence type="ECO:0000313" key="2">
    <source>
        <dbReference type="EMBL" id="WOG90578.1"/>
    </source>
</evidence>
<feature type="compositionally biased region" description="Polar residues" evidence="1">
    <location>
        <begin position="350"/>
        <end position="363"/>
    </location>
</feature>
<dbReference type="AlphaFoldDB" id="A0AAF0WLR6"/>
<protein>
    <submittedName>
        <fullName evidence="2">Uncharacterized protein</fullName>
    </submittedName>
</protein>
<feature type="region of interest" description="Disordered" evidence="1">
    <location>
        <begin position="203"/>
        <end position="227"/>
    </location>
</feature>
<dbReference type="EMBL" id="CP093345">
    <property type="protein sequence ID" value="WOG90578.1"/>
    <property type="molecule type" value="Genomic_DNA"/>
</dbReference>
<feature type="compositionally biased region" description="Polar residues" evidence="1">
    <location>
        <begin position="451"/>
        <end position="464"/>
    </location>
</feature>
<feature type="compositionally biased region" description="Polar residues" evidence="1">
    <location>
        <begin position="210"/>
        <end position="220"/>
    </location>
</feature>
<feature type="region of interest" description="Disordered" evidence="1">
    <location>
        <begin position="437"/>
        <end position="472"/>
    </location>
</feature>
<keyword evidence="3" id="KW-1185">Reference proteome</keyword>
<gene>
    <name evidence="2" type="ORF">DCAR_0309822</name>
</gene>
<reference evidence="2" key="1">
    <citation type="journal article" date="2016" name="Nat. Genet.">
        <title>A high-quality carrot genome assembly provides new insights into carotenoid accumulation and asterid genome evolution.</title>
        <authorList>
            <person name="Iorizzo M."/>
            <person name="Ellison S."/>
            <person name="Senalik D."/>
            <person name="Zeng P."/>
            <person name="Satapoomin P."/>
            <person name="Huang J."/>
            <person name="Bowman M."/>
            <person name="Iovene M."/>
            <person name="Sanseverino W."/>
            <person name="Cavagnaro P."/>
            <person name="Yildiz M."/>
            <person name="Macko-Podgorni A."/>
            <person name="Moranska E."/>
            <person name="Grzebelus E."/>
            <person name="Grzebelus D."/>
            <person name="Ashrafi H."/>
            <person name="Zheng Z."/>
            <person name="Cheng S."/>
            <person name="Spooner D."/>
            <person name="Van Deynze A."/>
            <person name="Simon P."/>
        </authorList>
    </citation>
    <scope>NUCLEOTIDE SEQUENCE</scope>
    <source>
        <tissue evidence="2">Leaf</tissue>
    </source>
</reference>
<feature type="compositionally biased region" description="Low complexity" evidence="1">
    <location>
        <begin position="268"/>
        <end position="284"/>
    </location>
</feature>
<feature type="region of interest" description="Disordered" evidence="1">
    <location>
        <begin position="252"/>
        <end position="294"/>
    </location>
</feature>
<proteinExistence type="predicted"/>
<feature type="compositionally biased region" description="Basic and acidic residues" evidence="1">
    <location>
        <begin position="437"/>
        <end position="449"/>
    </location>
</feature>
<evidence type="ECO:0000256" key="1">
    <source>
        <dbReference type="SAM" id="MobiDB-lite"/>
    </source>
</evidence>
<evidence type="ECO:0000313" key="3">
    <source>
        <dbReference type="Proteomes" id="UP000077755"/>
    </source>
</evidence>
<sequence>MAPMRKSKAQAASLKNQQQQEQEACIKSPLNHWSFLDEIEAPMWIDLKYEAMGTLHENDDGWFLMTHQFHQCSSRQLISAFSHSGEVCANSVSGGQEPCSPKLPSSVSKSRGKHYKSRVWAHSNRTSTTKQHPVKNISNKLSGVTLKDVKKVEPRLELDLVTKRGLLPTGEDCENNISETAGSSTSKLTMSDHRTETFLGATVSREGEKNSISTVTSESSKQNDKSLEVAKQISGQPSKLLLSLRTSLRKSCATRPATGTDINRVRKSVGTRSSSSKSSVGSSTNPGHDVNNMTARGILCNDKTPESRNAMGIYQAQKNMLKVPNLSKASSVIQEKSSGSGRKVEAAGQKSINQETSNAQVQSRPVRPKVLLPQRTHGSESSRLIASKPKGKVQVSEQRKKVLGSGKENMVETMTKSKNLLARGKVAEVNAQVQKATKERIPAKKDVGKQKNVTSRNGQETSGGLVQKLYLR</sequence>
<organism evidence="2 3">
    <name type="scientific">Daucus carota subsp. sativus</name>
    <name type="common">Carrot</name>
    <dbReference type="NCBI Taxonomy" id="79200"/>
    <lineage>
        <taxon>Eukaryota</taxon>
        <taxon>Viridiplantae</taxon>
        <taxon>Streptophyta</taxon>
        <taxon>Embryophyta</taxon>
        <taxon>Tracheophyta</taxon>
        <taxon>Spermatophyta</taxon>
        <taxon>Magnoliopsida</taxon>
        <taxon>eudicotyledons</taxon>
        <taxon>Gunneridae</taxon>
        <taxon>Pentapetalae</taxon>
        <taxon>asterids</taxon>
        <taxon>campanulids</taxon>
        <taxon>Apiales</taxon>
        <taxon>Apiaceae</taxon>
        <taxon>Apioideae</taxon>
        <taxon>Scandiceae</taxon>
        <taxon>Daucinae</taxon>
        <taxon>Daucus</taxon>
        <taxon>Daucus sect. Daucus</taxon>
    </lineage>
</organism>
<feature type="region of interest" description="Disordered" evidence="1">
    <location>
        <begin position="333"/>
        <end position="408"/>
    </location>
</feature>